<dbReference type="RefSeq" id="XP_007316431.1">
    <property type="nucleotide sequence ID" value="XM_007316369.1"/>
</dbReference>
<sequence length="260" mass="28956">MICSRCAGVSRTLYASTAAVLVLSQAVLSFRVWYLFTHSKFFQIIIASIFTLCVVSQSFLMAFTYSNIQLEPDNQIPGVASCGYLPPSSAWHVYLPAIFLHVTMYALTLYRLAHSTTRISSGVFIKRFIEEGGPMYFMATIALIFTESSVSITDNMKVRLPGLESYLAFAMITIAVCHALLGIRSLAAKYHVDPRWLLSHNELSRVQYKTGPGGELLVEIDDNCDRVDDDDLALAQVESDERTVQDGDISPHKKCECDDC</sequence>
<proteinExistence type="predicted"/>
<reference evidence="2" key="1">
    <citation type="submission" date="2011-04" db="EMBL/GenBank/DDBJ databases">
        <title>Evolution of plant cell wall degrading machinery underlies the functional diversity of forest fungi.</title>
        <authorList>
            <consortium name="US DOE Joint Genome Institute (JGI-PGF)"/>
            <person name="Eastwood D.C."/>
            <person name="Floudas D."/>
            <person name="Binder M."/>
            <person name="Majcherczyk A."/>
            <person name="Schneider P."/>
            <person name="Aerts A."/>
            <person name="Asiegbu F.O."/>
            <person name="Baker S.E."/>
            <person name="Barry K."/>
            <person name="Bendiksby M."/>
            <person name="Blumentritt M."/>
            <person name="Coutinho P.M."/>
            <person name="Cullen D."/>
            <person name="Cullen D."/>
            <person name="Gathman A."/>
            <person name="Goodell B."/>
            <person name="Henrissat B."/>
            <person name="Ihrmark K."/>
            <person name="Kauserud H."/>
            <person name="Kohler A."/>
            <person name="LaButti K."/>
            <person name="Lapidus A."/>
            <person name="Lavin J.L."/>
            <person name="Lee Y.-H."/>
            <person name="Lindquist E."/>
            <person name="Lilly W."/>
            <person name="Lucas S."/>
            <person name="Morin E."/>
            <person name="Murat C."/>
            <person name="Oguiza J.A."/>
            <person name="Park J."/>
            <person name="Pisabarro A.G."/>
            <person name="Riley R."/>
            <person name="Rosling A."/>
            <person name="Salamov A."/>
            <person name="Schmidt O."/>
            <person name="Schmutz J."/>
            <person name="Skrede I."/>
            <person name="Stenlid J."/>
            <person name="Wiebenga A."/>
            <person name="Xie X."/>
            <person name="Kues U."/>
            <person name="Hibbett D.S."/>
            <person name="Hoffmeister D."/>
            <person name="Hogberg N."/>
            <person name="Martin F."/>
            <person name="Grigoriev I.V."/>
            <person name="Watkinson S.C."/>
        </authorList>
    </citation>
    <scope>NUCLEOTIDE SEQUENCE</scope>
    <source>
        <strain evidence="2">S7.9</strain>
    </source>
</reference>
<dbReference type="GeneID" id="18813250"/>
<feature type="transmembrane region" description="Helical" evidence="1">
    <location>
        <begin position="41"/>
        <end position="65"/>
    </location>
</feature>
<dbReference type="HOGENOM" id="CLU_035509_13_1_1"/>
<keyword evidence="1" id="KW-1133">Transmembrane helix</keyword>
<dbReference type="Proteomes" id="UP000008064">
    <property type="component" value="Unassembled WGS sequence"/>
</dbReference>
<evidence type="ECO:0000256" key="1">
    <source>
        <dbReference type="SAM" id="Phobius"/>
    </source>
</evidence>
<dbReference type="AlphaFoldDB" id="F8NRD9"/>
<organism>
    <name type="scientific">Serpula lacrymans var. lacrymans (strain S7.9)</name>
    <name type="common">Dry rot fungus</name>
    <dbReference type="NCBI Taxonomy" id="578457"/>
    <lineage>
        <taxon>Eukaryota</taxon>
        <taxon>Fungi</taxon>
        <taxon>Dikarya</taxon>
        <taxon>Basidiomycota</taxon>
        <taxon>Agaricomycotina</taxon>
        <taxon>Agaricomycetes</taxon>
        <taxon>Agaricomycetidae</taxon>
        <taxon>Boletales</taxon>
        <taxon>Coniophorineae</taxon>
        <taxon>Serpulaceae</taxon>
        <taxon>Serpula</taxon>
    </lineage>
</organism>
<feature type="transmembrane region" description="Helical" evidence="1">
    <location>
        <begin position="12"/>
        <end position="34"/>
    </location>
</feature>
<feature type="transmembrane region" description="Helical" evidence="1">
    <location>
        <begin position="165"/>
        <end position="187"/>
    </location>
</feature>
<evidence type="ECO:0000313" key="2">
    <source>
        <dbReference type="EMBL" id="EGO26258.1"/>
    </source>
</evidence>
<accession>F8NRD9</accession>
<dbReference type="KEGG" id="sla:SERLADRAFT_414370"/>
<keyword evidence="1" id="KW-0472">Membrane</keyword>
<protein>
    <recommendedName>
        <fullName evidence="3">Integral membrane protein</fullName>
    </recommendedName>
</protein>
<gene>
    <name evidence="2" type="ORF">SERLADRAFT_414370</name>
</gene>
<evidence type="ECO:0008006" key="3">
    <source>
        <dbReference type="Google" id="ProtNLM"/>
    </source>
</evidence>
<feature type="transmembrane region" description="Helical" evidence="1">
    <location>
        <begin position="93"/>
        <end position="113"/>
    </location>
</feature>
<dbReference type="OrthoDB" id="2679643at2759"/>
<feature type="transmembrane region" description="Helical" evidence="1">
    <location>
        <begin position="134"/>
        <end position="153"/>
    </location>
</feature>
<keyword evidence="1" id="KW-0812">Transmembrane</keyword>
<name>F8NRD9_SERL9</name>
<dbReference type="EMBL" id="GL945432">
    <property type="protein sequence ID" value="EGO26258.1"/>
    <property type="molecule type" value="Genomic_DNA"/>
</dbReference>